<name>A0ABP0ZCT5_9ROSI</name>
<keyword evidence="2" id="KW-1185">Reference proteome</keyword>
<sequence length="72" mass="7734">MELEDEADSLSFPIPFNLKNMSAHSLDSSSSSQLVGDYNGAPTWRGRDGGSLGGCDTRTHLVSLQMVESEDS</sequence>
<reference evidence="1 2" key="1">
    <citation type="submission" date="2024-03" db="EMBL/GenBank/DDBJ databases">
        <authorList>
            <person name="Gkanogiannis A."/>
            <person name="Becerra Lopez-Lavalle L."/>
        </authorList>
    </citation>
    <scope>NUCLEOTIDE SEQUENCE [LARGE SCALE GENOMIC DNA]</scope>
</reference>
<evidence type="ECO:0000313" key="2">
    <source>
        <dbReference type="Proteomes" id="UP001642487"/>
    </source>
</evidence>
<protein>
    <submittedName>
        <fullName evidence="1">Uncharacterized protein</fullName>
    </submittedName>
</protein>
<dbReference type="Proteomes" id="UP001642487">
    <property type="component" value="Chromosome 9"/>
</dbReference>
<proteinExistence type="predicted"/>
<organism evidence="1 2">
    <name type="scientific">Citrullus colocynthis</name>
    <name type="common">colocynth</name>
    <dbReference type="NCBI Taxonomy" id="252529"/>
    <lineage>
        <taxon>Eukaryota</taxon>
        <taxon>Viridiplantae</taxon>
        <taxon>Streptophyta</taxon>
        <taxon>Embryophyta</taxon>
        <taxon>Tracheophyta</taxon>
        <taxon>Spermatophyta</taxon>
        <taxon>Magnoliopsida</taxon>
        <taxon>eudicotyledons</taxon>
        <taxon>Gunneridae</taxon>
        <taxon>Pentapetalae</taxon>
        <taxon>rosids</taxon>
        <taxon>fabids</taxon>
        <taxon>Cucurbitales</taxon>
        <taxon>Cucurbitaceae</taxon>
        <taxon>Benincaseae</taxon>
        <taxon>Citrullus</taxon>
    </lineage>
</organism>
<accession>A0ABP0ZCT5</accession>
<evidence type="ECO:0000313" key="1">
    <source>
        <dbReference type="EMBL" id="CAK9329560.1"/>
    </source>
</evidence>
<gene>
    <name evidence="1" type="ORF">CITCOLO1_LOCUS22030</name>
</gene>
<dbReference type="EMBL" id="OZ021743">
    <property type="protein sequence ID" value="CAK9329560.1"/>
    <property type="molecule type" value="Genomic_DNA"/>
</dbReference>